<name>A0ABN7WIG1_GIGMA</name>
<dbReference type="Proteomes" id="UP000789901">
    <property type="component" value="Unassembled WGS sequence"/>
</dbReference>
<keyword evidence="2" id="KW-1185">Reference proteome</keyword>
<organism evidence="1 2">
    <name type="scientific">Gigaspora margarita</name>
    <dbReference type="NCBI Taxonomy" id="4874"/>
    <lineage>
        <taxon>Eukaryota</taxon>
        <taxon>Fungi</taxon>
        <taxon>Fungi incertae sedis</taxon>
        <taxon>Mucoromycota</taxon>
        <taxon>Glomeromycotina</taxon>
        <taxon>Glomeromycetes</taxon>
        <taxon>Diversisporales</taxon>
        <taxon>Gigasporaceae</taxon>
        <taxon>Gigaspora</taxon>
    </lineage>
</organism>
<protein>
    <submittedName>
        <fullName evidence="1">43479_t:CDS:1</fullName>
    </submittedName>
</protein>
<comment type="caution">
    <text evidence="1">The sequence shown here is derived from an EMBL/GenBank/DDBJ whole genome shotgun (WGS) entry which is preliminary data.</text>
</comment>
<evidence type="ECO:0000313" key="1">
    <source>
        <dbReference type="EMBL" id="CAG8833201.1"/>
    </source>
</evidence>
<reference evidence="1 2" key="1">
    <citation type="submission" date="2021-06" db="EMBL/GenBank/DDBJ databases">
        <authorList>
            <person name="Kallberg Y."/>
            <person name="Tangrot J."/>
            <person name="Rosling A."/>
        </authorList>
    </citation>
    <scope>NUCLEOTIDE SEQUENCE [LARGE SCALE GENOMIC DNA]</scope>
    <source>
        <strain evidence="1 2">120-4 pot B 10/14</strain>
    </source>
</reference>
<sequence length="133" mass="15451">MANKNNQNQTYFTFENAESKKIVDLSNSILKQLLPNNVSPPLVLNSSMETPDISKPPIEVTYCNYTYQRRGHRSLRICRDRRDRLASKKKRMSNCNKREEIIKNIETLEYLVDNLDEELGISEASEGINELEE</sequence>
<accession>A0ABN7WIG1</accession>
<evidence type="ECO:0000313" key="2">
    <source>
        <dbReference type="Proteomes" id="UP000789901"/>
    </source>
</evidence>
<dbReference type="EMBL" id="CAJVQB010046886">
    <property type="protein sequence ID" value="CAG8833201.1"/>
    <property type="molecule type" value="Genomic_DNA"/>
</dbReference>
<proteinExistence type="predicted"/>
<gene>
    <name evidence="1" type="ORF">GMARGA_LOCUS31433</name>
</gene>